<dbReference type="EMBL" id="JAWWNJ010000002">
    <property type="protein sequence ID" value="KAK7062460.1"/>
    <property type="molecule type" value="Genomic_DNA"/>
</dbReference>
<sequence length="154" mass="17995">MLPNLLPRNPAIFSGYSMSWPDFQQLAMALSPPLAHYAALEPQLDEEYVSEFDVWRLRLPAELREETPIPKAAYPHPHLRPNWKYAEGMGRNRIFFDTRCVDAGEDSSIEDHPGMTIETDLDRNRRDKMIELILERAKFSVDKSRLQFETIKDY</sequence>
<protein>
    <submittedName>
        <fullName evidence="1">Uncharacterized protein</fullName>
    </submittedName>
</protein>
<dbReference type="AlphaFoldDB" id="A0AAW0EE07"/>
<gene>
    <name evidence="1" type="ORF">R3P38DRAFT_2835297</name>
</gene>
<dbReference type="Proteomes" id="UP001362999">
    <property type="component" value="Unassembled WGS sequence"/>
</dbReference>
<organism evidence="1 2">
    <name type="scientific">Favolaschia claudopus</name>
    <dbReference type="NCBI Taxonomy" id="2862362"/>
    <lineage>
        <taxon>Eukaryota</taxon>
        <taxon>Fungi</taxon>
        <taxon>Dikarya</taxon>
        <taxon>Basidiomycota</taxon>
        <taxon>Agaricomycotina</taxon>
        <taxon>Agaricomycetes</taxon>
        <taxon>Agaricomycetidae</taxon>
        <taxon>Agaricales</taxon>
        <taxon>Marasmiineae</taxon>
        <taxon>Mycenaceae</taxon>
        <taxon>Favolaschia</taxon>
    </lineage>
</organism>
<proteinExistence type="predicted"/>
<name>A0AAW0EE07_9AGAR</name>
<comment type="caution">
    <text evidence="1">The sequence shown here is derived from an EMBL/GenBank/DDBJ whole genome shotgun (WGS) entry which is preliminary data.</text>
</comment>
<evidence type="ECO:0000313" key="1">
    <source>
        <dbReference type="EMBL" id="KAK7062460.1"/>
    </source>
</evidence>
<keyword evidence="2" id="KW-1185">Reference proteome</keyword>
<feature type="non-terminal residue" evidence="1">
    <location>
        <position position="154"/>
    </location>
</feature>
<evidence type="ECO:0000313" key="2">
    <source>
        <dbReference type="Proteomes" id="UP001362999"/>
    </source>
</evidence>
<reference evidence="1 2" key="1">
    <citation type="journal article" date="2024" name="J Genomics">
        <title>Draft genome sequencing and assembly of Favolaschia claudopus CIRM-BRFM 2984 isolated from oak limbs.</title>
        <authorList>
            <person name="Navarro D."/>
            <person name="Drula E."/>
            <person name="Chaduli D."/>
            <person name="Cazenave R."/>
            <person name="Ahrendt S."/>
            <person name="Wang J."/>
            <person name="Lipzen A."/>
            <person name="Daum C."/>
            <person name="Barry K."/>
            <person name="Grigoriev I.V."/>
            <person name="Favel A."/>
            <person name="Rosso M.N."/>
            <person name="Martin F."/>
        </authorList>
    </citation>
    <scope>NUCLEOTIDE SEQUENCE [LARGE SCALE GENOMIC DNA]</scope>
    <source>
        <strain evidence="1 2">CIRM-BRFM 2984</strain>
    </source>
</reference>
<accession>A0AAW0EE07</accession>